<accession>G3GZ14</accession>
<sequence>MTLDMRGPSVCRRGPCPGLEATTLKCRNEVELTLGSSSRNALLLRFRTDESTPQQPSEDKATAGLLQCYPTPSLVNSGELCLPEGLGGFMQQTAHI</sequence>
<dbReference type="InParanoid" id="G3GZ14"/>
<protein>
    <submittedName>
        <fullName evidence="1">Uncharacterized protein</fullName>
    </submittedName>
</protein>
<dbReference type="Proteomes" id="UP000001075">
    <property type="component" value="Unassembled WGS sequence"/>
</dbReference>
<evidence type="ECO:0000313" key="1">
    <source>
        <dbReference type="EMBL" id="EGV98218.1"/>
    </source>
</evidence>
<dbReference type="EMBL" id="JH000071">
    <property type="protein sequence ID" value="EGV98218.1"/>
    <property type="molecule type" value="Genomic_DNA"/>
</dbReference>
<evidence type="ECO:0000313" key="2">
    <source>
        <dbReference type="Proteomes" id="UP000001075"/>
    </source>
</evidence>
<proteinExistence type="predicted"/>
<dbReference type="GlyGen" id="G3GZ14">
    <property type="glycosylation" value="1 site"/>
</dbReference>
<reference evidence="2" key="1">
    <citation type="journal article" date="2011" name="Nat. Biotechnol.">
        <title>The genomic sequence of the Chinese hamster ovary (CHO)-K1 cell line.</title>
        <authorList>
            <person name="Xu X."/>
            <person name="Nagarajan H."/>
            <person name="Lewis N.E."/>
            <person name="Pan S."/>
            <person name="Cai Z."/>
            <person name="Liu X."/>
            <person name="Chen W."/>
            <person name="Xie M."/>
            <person name="Wang W."/>
            <person name="Hammond S."/>
            <person name="Andersen M.R."/>
            <person name="Neff N."/>
            <person name="Passarelli B."/>
            <person name="Koh W."/>
            <person name="Fan H.C."/>
            <person name="Wang J."/>
            <person name="Gui Y."/>
            <person name="Lee K.H."/>
            <person name="Betenbaugh M.J."/>
            <person name="Quake S.R."/>
            <person name="Famili I."/>
            <person name="Palsson B.O."/>
            <person name="Wang J."/>
        </authorList>
    </citation>
    <scope>NUCLEOTIDE SEQUENCE [LARGE SCALE GENOMIC DNA]</scope>
    <source>
        <strain evidence="2">CHO K1 cell line</strain>
    </source>
</reference>
<dbReference type="AlphaFoldDB" id="G3GZ14"/>
<gene>
    <name evidence="1" type="ORF">I79_003065</name>
</gene>
<name>G3GZ14_CRIGR</name>
<organism evidence="1 2">
    <name type="scientific">Cricetulus griseus</name>
    <name type="common">Chinese hamster</name>
    <name type="synonym">Cricetulus barabensis griseus</name>
    <dbReference type="NCBI Taxonomy" id="10029"/>
    <lineage>
        <taxon>Eukaryota</taxon>
        <taxon>Metazoa</taxon>
        <taxon>Chordata</taxon>
        <taxon>Craniata</taxon>
        <taxon>Vertebrata</taxon>
        <taxon>Euteleostomi</taxon>
        <taxon>Mammalia</taxon>
        <taxon>Eutheria</taxon>
        <taxon>Euarchontoglires</taxon>
        <taxon>Glires</taxon>
        <taxon>Rodentia</taxon>
        <taxon>Myomorpha</taxon>
        <taxon>Muroidea</taxon>
        <taxon>Cricetidae</taxon>
        <taxon>Cricetinae</taxon>
        <taxon>Cricetulus</taxon>
    </lineage>
</organism>